<sequence length="133" mass="14170">MKSLIALAGLLSLATAAAAQDVDRIDTNHDGQITRAEFAAARMANFARFDRNGDGVVSAADIPAIARFRPSIQKTFQNFIANADANGDGVVTRAELANAPMPVFDRADANHDGVIDRSEMATLRAGLAQMRNQ</sequence>
<dbReference type="InterPro" id="IPR011992">
    <property type="entry name" value="EF-hand-dom_pair"/>
</dbReference>
<dbReference type="Pfam" id="PF00404">
    <property type="entry name" value="Dockerin_1"/>
    <property type="match status" value="1"/>
</dbReference>
<keyword evidence="4" id="KW-1185">Reference proteome</keyword>
<dbReference type="InterPro" id="IPR002048">
    <property type="entry name" value="EF_hand_dom"/>
</dbReference>
<accession>A0ABU4PMS8</accession>
<organism evidence="3 4">
    <name type="scientific">Sphingomonas echinoides</name>
    <dbReference type="NCBI Taxonomy" id="59803"/>
    <lineage>
        <taxon>Bacteria</taxon>
        <taxon>Pseudomonadati</taxon>
        <taxon>Pseudomonadota</taxon>
        <taxon>Alphaproteobacteria</taxon>
        <taxon>Sphingomonadales</taxon>
        <taxon>Sphingomonadaceae</taxon>
        <taxon>Sphingomonas</taxon>
    </lineage>
</organism>
<feature type="chain" id="PRO_5045725655" evidence="1">
    <location>
        <begin position="20"/>
        <end position="133"/>
    </location>
</feature>
<dbReference type="Proteomes" id="UP001279660">
    <property type="component" value="Unassembled WGS sequence"/>
</dbReference>
<dbReference type="InterPro" id="IPR002105">
    <property type="entry name" value="Dockerin_1_rpt"/>
</dbReference>
<evidence type="ECO:0000256" key="1">
    <source>
        <dbReference type="SAM" id="SignalP"/>
    </source>
</evidence>
<comment type="caution">
    <text evidence="3">The sequence shown here is derived from an EMBL/GenBank/DDBJ whole genome shotgun (WGS) entry which is preliminary data.</text>
</comment>
<dbReference type="RefSeq" id="WP_169313346.1">
    <property type="nucleotide sequence ID" value="NZ_JAWXXV010000001.1"/>
</dbReference>
<dbReference type="Gene3D" id="1.10.238.10">
    <property type="entry name" value="EF-hand"/>
    <property type="match status" value="2"/>
</dbReference>
<evidence type="ECO:0000313" key="4">
    <source>
        <dbReference type="Proteomes" id="UP001279660"/>
    </source>
</evidence>
<dbReference type="Pfam" id="PF13202">
    <property type="entry name" value="EF-hand_5"/>
    <property type="match status" value="2"/>
</dbReference>
<reference evidence="3 4" key="1">
    <citation type="submission" date="2023-11" db="EMBL/GenBank/DDBJ databases">
        <title>MicrobeMod: A computational toolkit for identifying prokaryotic methylation and restriction-modification with nanopore sequencing.</title>
        <authorList>
            <person name="Crits-Christoph A."/>
            <person name="Kang S.C."/>
            <person name="Lee H."/>
            <person name="Ostrov N."/>
        </authorList>
    </citation>
    <scope>NUCLEOTIDE SEQUENCE [LARGE SCALE GENOMIC DNA]</scope>
    <source>
        <strain evidence="3 4">ATCC 14820</strain>
    </source>
</reference>
<evidence type="ECO:0000259" key="2">
    <source>
        <dbReference type="PROSITE" id="PS50222"/>
    </source>
</evidence>
<dbReference type="PROSITE" id="PS50222">
    <property type="entry name" value="EF_HAND_2"/>
    <property type="match status" value="1"/>
</dbReference>
<dbReference type="PROSITE" id="PS00018">
    <property type="entry name" value="EF_HAND_1"/>
    <property type="match status" value="3"/>
</dbReference>
<protein>
    <submittedName>
        <fullName evidence="3">Dockerin type I domain-containing protein</fullName>
    </submittedName>
</protein>
<dbReference type="SUPFAM" id="SSF47473">
    <property type="entry name" value="EF-hand"/>
    <property type="match status" value="1"/>
</dbReference>
<gene>
    <name evidence="3" type="ORF">SIL82_14465</name>
</gene>
<dbReference type="InterPro" id="IPR018247">
    <property type="entry name" value="EF_Hand_1_Ca_BS"/>
</dbReference>
<feature type="signal peptide" evidence="1">
    <location>
        <begin position="1"/>
        <end position="19"/>
    </location>
</feature>
<evidence type="ECO:0000313" key="3">
    <source>
        <dbReference type="EMBL" id="MDX5985458.1"/>
    </source>
</evidence>
<dbReference type="EMBL" id="JAWXXV010000001">
    <property type="protein sequence ID" value="MDX5985458.1"/>
    <property type="molecule type" value="Genomic_DNA"/>
</dbReference>
<name>A0ABU4PMS8_9SPHN</name>
<feature type="domain" description="EF-hand" evidence="2">
    <location>
        <begin position="71"/>
        <end position="106"/>
    </location>
</feature>
<proteinExistence type="predicted"/>
<keyword evidence="1" id="KW-0732">Signal</keyword>